<proteinExistence type="predicted"/>
<feature type="transmembrane region" description="Helical" evidence="6">
    <location>
        <begin position="32"/>
        <end position="51"/>
    </location>
</feature>
<comment type="caution">
    <text evidence="8">The sequence shown here is derived from an EMBL/GenBank/DDBJ whole genome shotgun (WGS) entry which is preliminary data.</text>
</comment>
<evidence type="ECO:0000256" key="6">
    <source>
        <dbReference type="SAM" id="Phobius"/>
    </source>
</evidence>
<protein>
    <submittedName>
        <fullName evidence="8">ABC-2 type transport system permease protein</fullName>
    </submittedName>
</protein>
<evidence type="ECO:0000259" key="7">
    <source>
        <dbReference type="Pfam" id="PF01061"/>
    </source>
</evidence>
<feature type="transmembrane region" description="Helical" evidence="6">
    <location>
        <begin position="63"/>
        <end position="84"/>
    </location>
</feature>
<keyword evidence="2 6" id="KW-0812">Transmembrane</keyword>
<evidence type="ECO:0000256" key="1">
    <source>
        <dbReference type="ARBA" id="ARBA00004141"/>
    </source>
</evidence>
<dbReference type="InterPro" id="IPR013525">
    <property type="entry name" value="ABC2_TM"/>
</dbReference>
<name>A0A7W7SIR3_9ACTN</name>
<reference evidence="8 9" key="1">
    <citation type="submission" date="2020-08" db="EMBL/GenBank/DDBJ databases">
        <title>Sequencing the genomes of 1000 actinobacteria strains.</title>
        <authorList>
            <person name="Klenk H.-P."/>
        </authorList>
    </citation>
    <scope>NUCLEOTIDE SEQUENCE [LARGE SCALE GENOMIC DNA]</scope>
    <source>
        <strain evidence="8 9">DSM 44786</strain>
    </source>
</reference>
<sequence>MTMAPARPPYGGFNTVALRLEVRRVLRNRRTLVFALVMPALFFLSFGLPQAGQAAAGVRRLTMVNMAVYGSMLAATSCGAAVAVERSLGWTRQLRITPLLPLAHLAIKVLTAMLLGLLSVVVEFTLGAASGVRAPLRVWLLSGLIAWLGSAVFASLGLFAGFVLPSENVMQFVGPALALLALCGGLFVPLPFLPEPVRSFAEFTPGYGVGQLARHPLTGGPVGGALANLTIWATVFLAGAAWLYRRDPAR</sequence>
<evidence type="ECO:0000313" key="9">
    <source>
        <dbReference type="Proteomes" id="UP000573327"/>
    </source>
</evidence>
<comment type="subcellular location">
    <subcellularLocation>
        <location evidence="1">Membrane</location>
        <topology evidence="1">Multi-pass membrane protein</topology>
    </subcellularLocation>
</comment>
<dbReference type="GO" id="GO:0140359">
    <property type="term" value="F:ABC-type transporter activity"/>
    <property type="evidence" value="ECO:0007669"/>
    <property type="project" value="InterPro"/>
</dbReference>
<evidence type="ECO:0000256" key="4">
    <source>
        <dbReference type="ARBA" id="ARBA00023136"/>
    </source>
</evidence>
<feature type="domain" description="ABC-2 type transporter transmembrane" evidence="7">
    <location>
        <begin position="18"/>
        <end position="205"/>
    </location>
</feature>
<feature type="transmembrane region" description="Helical" evidence="6">
    <location>
        <begin position="138"/>
        <end position="164"/>
    </location>
</feature>
<keyword evidence="4 6" id="KW-0472">Membrane</keyword>
<dbReference type="PANTHER" id="PTHR43229:SF2">
    <property type="entry name" value="NODULATION PROTEIN J"/>
    <property type="match status" value="1"/>
</dbReference>
<feature type="transmembrane region" description="Helical" evidence="6">
    <location>
        <begin position="176"/>
        <end position="193"/>
    </location>
</feature>
<feature type="transmembrane region" description="Helical" evidence="6">
    <location>
        <begin position="105"/>
        <end position="126"/>
    </location>
</feature>
<dbReference type="InterPro" id="IPR051784">
    <property type="entry name" value="Nod_factor_ABC_transporter"/>
</dbReference>
<accession>A0A7W7SIR3</accession>
<feature type="transmembrane region" description="Helical" evidence="6">
    <location>
        <begin position="225"/>
        <end position="244"/>
    </location>
</feature>
<evidence type="ECO:0000256" key="2">
    <source>
        <dbReference type="ARBA" id="ARBA00022692"/>
    </source>
</evidence>
<dbReference type="GO" id="GO:0046677">
    <property type="term" value="P:response to antibiotic"/>
    <property type="evidence" value="ECO:0007669"/>
    <property type="project" value="UniProtKB-KW"/>
</dbReference>
<dbReference type="RefSeq" id="WP_184922997.1">
    <property type="nucleotide sequence ID" value="NZ_JACHJR010000001.1"/>
</dbReference>
<dbReference type="AlphaFoldDB" id="A0A7W7SIR3"/>
<evidence type="ECO:0000256" key="5">
    <source>
        <dbReference type="ARBA" id="ARBA00023251"/>
    </source>
</evidence>
<keyword evidence="5" id="KW-0046">Antibiotic resistance</keyword>
<keyword evidence="3 6" id="KW-1133">Transmembrane helix</keyword>
<dbReference type="EMBL" id="JACHJR010000001">
    <property type="protein sequence ID" value="MBB4951200.1"/>
    <property type="molecule type" value="Genomic_DNA"/>
</dbReference>
<dbReference type="Proteomes" id="UP000573327">
    <property type="component" value="Unassembled WGS sequence"/>
</dbReference>
<dbReference type="GO" id="GO:0043190">
    <property type="term" value="C:ATP-binding cassette (ABC) transporter complex"/>
    <property type="evidence" value="ECO:0007669"/>
    <property type="project" value="InterPro"/>
</dbReference>
<dbReference type="Pfam" id="PF01061">
    <property type="entry name" value="ABC2_membrane"/>
    <property type="match status" value="1"/>
</dbReference>
<evidence type="ECO:0000256" key="3">
    <source>
        <dbReference type="ARBA" id="ARBA00022989"/>
    </source>
</evidence>
<evidence type="ECO:0000313" key="8">
    <source>
        <dbReference type="EMBL" id="MBB4951200.1"/>
    </source>
</evidence>
<dbReference type="PIRSF" id="PIRSF006648">
    <property type="entry name" value="DrrB"/>
    <property type="match status" value="1"/>
</dbReference>
<dbReference type="InterPro" id="IPR000412">
    <property type="entry name" value="ABC_2_transport"/>
</dbReference>
<organism evidence="8 9">
    <name type="scientific">Kitasatospora gansuensis</name>
    <dbReference type="NCBI Taxonomy" id="258050"/>
    <lineage>
        <taxon>Bacteria</taxon>
        <taxon>Bacillati</taxon>
        <taxon>Actinomycetota</taxon>
        <taxon>Actinomycetes</taxon>
        <taxon>Kitasatosporales</taxon>
        <taxon>Streptomycetaceae</taxon>
        <taxon>Kitasatospora</taxon>
    </lineage>
</organism>
<keyword evidence="9" id="KW-1185">Reference proteome</keyword>
<dbReference type="PANTHER" id="PTHR43229">
    <property type="entry name" value="NODULATION PROTEIN J"/>
    <property type="match status" value="1"/>
</dbReference>
<gene>
    <name evidence="8" type="ORF">F4556_006735</name>
</gene>